<evidence type="ECO:0000313" key="3">
    <source>
        <dbReference type="Proteomes" id="UP000649617"/>
    </source>
</evidence>
<evidence type="ECO:0000313" key="2">
    <source>
        <dbReference type="EMBL" id="CAE7489833.1"/>
    </source>
</evidence>
<dbReference type="EMBL" id="CAJNIZ010026189">
    <property type="protein sequence ID" value="CAE7489833.1"/>
    <property type="molecule type" value="Genomic_DNA"/>
</dbReference>
<sequence>VAKQLNPRDVQGALRRFNAAHAGKLFEEHAEGGRSARSARAQVQGIINLIAFVNKRRRNWVDGSRARAGIGRLVRASAEAIEQPAAVRRRHDSMVRALSLIEYEDLQVSVAAQDAPIEVLSSQEAVDPQGLLKPFTDWSKGALARQHADGRIEYDGEEYESEIPALVAKRPAMKRPAAAANAEIDSEPATEILPKSEDKKRRLGTRRRVASQ</sequence>
<gene>
    <name evidence="2" type="ORF">SPIL2461_LOCUS12614</name>
</gene>
<organism evidence="2 3">
    <name type="scientific">Symbiodinium pilosum</name>
    <name type="common">Dinoflagellate</name>
    <dbReference type="NCBI Taxonomy" id="2952"/>
    <lineage>
        <taxon>Eukaryota</taxon>
        <taxon>Sar</taxon>
        <taxon>Alveolata</taxon>
        <taxon>Dinophyceae</taxon>
        <taxon>Suessiales</taxon>
        <taxon>Symbiodiniaceae</taxon>
        <taxon>Symbiodinium</taxon>
    </lineage>
</organism>
<feature type="non-terminal residue" evidence="2">
    <location>
        <position position="1"/>
    </location>
</feature>
<proteinExistence type="predicted"/>
<keyword evidence="3" id="KW-1185">Reference proteome</keyword>
<name>A0A812SS64_SYMPI</name>
<comment type="caution">
    <text evidence="2">The sequence shown here is derived from an EMBL/GenBank/DDBJ whole genome shotgun (WGS) entry which is preliminary data.</text>
</comment>
<feature type="compositionally biased region" description="Basic residues" evidence="1">
    <location>
        <begin position="201"/>
        <end position="212"/>
    </location>
</feature>
<evidence type="ECO:0000256" key="1">
    <source>
        <dbReference type="SAM" id="MobiDB-lite"/>
    </source>
</evidence>
<protein>
    <submittedName>
        <fullName evidence="2">Uncharacterized protein</fullName>
    </submittedName>
</protein>
<feature type="region of interest" description="Disordered" evidence="1">
    <location>
        <begin position="172"/>
        <end position="212"/>
    </location>
</feature>
<dbReference type="AlphaFoldDB" id="A0A812SS64"/>
<feature type="compositionally biased region" description="Low complexity" evidence="1">
    <location>
        <begin position="172"/>
        <end position="182"/>
    </location>
</feature>
<dbReference type="Proteomes" id="UP000649617">
    <property type="component" value="Unassembled WGS sequence"/>
</dbReference>
<reference evidence="2" key="1">
    <citation type="submission" date="2021-02" db="EMBL/GenBank/DDBJ databases">
        <authorList>
            <person name="Dougan E. K."/>
            <person name="Rhodes N."/>
            <person name="Thang M."/>
            <person name="Chan C."/>
        </authorList>
    </citation>
    <scope>NUCLEOTIDE SEQUENCE</scope>
</reference>
<accession>A0A812SS64</accession>